<accession>A0A2U3KRY4</accession>
<evidence type="ECO:0000256" key="4">
    <source>
        <dbReference type="ARBA" id="ARBA00022519"/>
    </source>
</evidence>
<dbReference type="GO" id="GO:0005886">
    <property type="term" value="C:plasma membrane"/>
    <property type="evidence" value="ECO:0007669"/>
    <property type="project" value="UniProtKB-SubCell"/>
</dbReference>
<feature type="transmembrane region" description="Helical" evidence="8">
    <location>
        <begin position="241"/>
        <end position="265"/>
    </location>
</feature>
<evidence type="ECO:0000256" key="1">
    <source>
        <dbReference type="ARBA" id="ARBA00004429"/>
    </source>
</evidence>
<dbReference type="EMBL" id="OMOD01000138">
    <property type="protein sequence ID" value="SPF42319.1"/>
    <property type="molecule type" value="Genomic_DNA"/>
</dbReference>
<dbReference type="InterPro" id="IPR004681">
    <property type="entry name" value="TRAP_DctM"/>
</dbReference>
<evidence type="ECO:0000256" key="2">
    <source>
        <dbReference type="ARBA" id="ARBA00022448"/>
    </source>
</evidence>
<feature type="transmembrane region" description="Helical" evidence="8">
    <location>
        <begin position="588"/>
        <end position="609"/>
    </location>
</feature>
<evidence type="ECO:0000259" key="9">
    <source>
        <dbReference type="Pfam" id="PF04290"/>
    </source>
</evidence>
<feature type="transmembrane region" description="Helical" evidence="8">
    <location>
        <begin position="139"/>
        <end position="166"/>
    </location>
</feature>
<keyword evidence="5 8" id="KW-0812">Transmembrane</keyword>
<keyword evidence="2" id="KW-0813">Transport</keyword>
<dbReference type="NCBIfam" id="TIGR00786">
    <property type="entry name" value="dctM"/>
    <property type="match status" value="1"/>
</dbReference>
<dbReference type="InterPro" id="IPR055348">
    <property type="entry name" value="DctQ"/>
</dbReference>
<keyword evidence="4" id="KW-0997">Cell inner membrane</keyword>
<feature type="transmembrane region" description="Helical" evidence="8">
    <location>
        <begin position="64"/>
        <end position="83"/>
    </location>
</feature>
<feature type="transmembrane region" description="Helical" evidence="8">
    <location>
        <begin position="277"/>
        <end position="303"/>
    </location>
</feature>
<dbReference type="PANTHER" id="PTHR33362:SF5">
    <property type="entry name" value="C4-DICARBOXYLATE TRAP TRANSPORTER LARGE PERMEASE PROTEIN DCTM"/>
    <property type="match status" value="1"/>
</dbReference>
<evidence type="ECO:0000313" key="12">
    <source>
        <dbReference type="Proteomes" id="UP000238701"/>
    </source>
</evidence>
<keyword evidence="7 8" id="KW-0472">Membrane</keyword>
<evidence type="ECO:0000256" key="6">
    <source>
        <dbReference type="ARBA" id="ARBA00022989"/>
    </source>
</evidence>
<dbReference type="AlphaFoldDB" id="A0A2U3KRY4"/>
<comment type="subcellular location">
    <subcellularLocation>
        <location evidence="1">Cell inner membrane</location>
        <topology evidence="1">Multi-pass membrane protein</topology>
    </subcellularLocation>
</comment>
<feature type="domain" description="Tripartite ATP-independent periplasmic transporters DctQ component" evidence="9">
    <location>
        <begin position="42"/>
        <end position="171"/>
    </location>
</feature>
<sequence length="622" mass="65794">MTSDLPLPLAIWSRAAGPGAAWVKPRLKTAENAVVSVALFAMVLIPLAESFLRRTFQVGIPASTTVVQHMVLVVGMLGGAIAAREGRLLSLSTLGETALRGRAKSASRIFTSSVSAAVSAFLCLASYQFVETEREAGRILAYGIPASVVEWVLPLGFAVIAIRILLHTSEKWVPRVLVVLGAALLVAVVLIWPGGFHHSVPIAMFVLLLASVLGMPAFATLGGAALILFWGADQPIAAIPIAQYALVTNPSLPTLPLFTLAGYFLAEGGAPKRLVRVFYALFGQFRGGPAIVTVLVCALFTSFTGASGVTILALGGLLMPVLTGASYSEKDSLGLLTGSGSLGLLLPPCLPLIVYAIVARVPIGQMFLGGIVPAVVMMAATAIWGIRRGSASDTTVRRFEPKEAQIALWDAKWELAMPVVASVALFSGLATPVEAAAVTAFYAFVVEAVIHRDLRIFRDLPRVMAECGLLIGGVLLILGVSLGFTNYLVDAEVPAQAVAWTTHTIHSPLLFLLLLNVFLLVVGCLMEIYPAIVVEVPLLVPLGAAFGIDPVRLGIIFLANMELGYLTPPVGLNLLMSSYRFKKSVPEVLHSVLPVVLVLTLGVLLITYIPALTTALPRLFGY</sequence>
<feature type="transmembrane region" description="Helical" evidence="8">
    <location>
        <begin position="172"/>
        <end position="192"/>
    </location>
</feature>
<feature type="transmembrane region" description="Helical" evidence="8">
    <location>
        <begin position="363"/>
        <end position="386"/>
    </location>
</feature>
<feature type="transmembrane region" description="Helical" evidence="8">
    <location>
        <begin position="529"/>
        <end position="548"/>
    </location>
</feature>
<dbReference type="OrthoDB" id="9772674at2"/>
<feature type="transmembrane region" description="Helical" evidence="8">
    <location>
        <begin position="463"/>
        <end position="484"/>
    </location>
</feature>
<evidence type="ECO:0000259" key="10">
    <source>
        <dbReference type="Pfam" id="PF06808"/>
    </source>
</evidence>
<feature type="transmembrane region" description="Helical" evidence="8">
    <location>
        <begin position="554"/>
        <end position="576"/>
    </location>
</feature>
<dbReference type="Proteomes" id="UP000238701">
    <property type="component" value="Unassembled WGS sequence"/>
</dbReference>
<evidence type="ECO:0000256" key="8">
    <source>
        <dbReference type="SAM" id="Phobius"/>
    </source>
</evidence>
<reference evidence="12" key="1">
    <citation type="submission" date="2018-02" db="EMBL/GenBank/DDBJ databases">
        <authorList>
            <person name="Hausmann B."/>
        </authorList>
    </citation>
    <scope>NUCLEOTIDE SEQUENCE [LARGE SCALE GENOMIC DNA]</scope>
    <source>
        <strain evidence="12">Peat soil MAG SbA1</strain>
    </source>
</reference>
<feature type="transmembrane region" description="Helical" evidence="8">
    <location>
        <begin position="435"/>
        <end position="451"/>
    </location>
</feature>
<dbReference type="Pfam" id="PF06808">
    <property type="entry name" value="DctM"/>
    <property type="match status" value="1"/>
</dbReference>
<dbReference type="GO" id="GO:0022857">
    <property type="term" value="F:transmembrane transporter activity"/>
    <property type="evidence" value="ECO:0007669"/>
    <property type="project" value="TreeGrafter"/>
</dbReference>
<feature type="transmembrane region" description="Helical" evidence="8">
    <location>
        <begin position="33"/>
        <end position="52"/>
    </location>
</feature>
<dbReference type="Pfam" id="PF04290">
    <property type="entry name" value="DctQ"/>
    <property type="match status" value="1"/>
</dbReference>
<feature type="transmembrane region" description="Helical" evidence="8">
    <location>
        <begin position="109"/>
        <end position="127"/>
    </location>
</feature>
<evidence type="ECO:0000256" key="3">
    <source>
        <dbReference type="ARBA" id="ARBA00022475"/>
    </source>
</evidence>
<protein>
    <submittedName>
        <fullName evidence="11">Putative TRAP transporter, DctM subunit subfamily</fullName>
    </submittedName>
</protein>
<keyword evidence="3" id="KW-1003">Cell membrane</keyword>
<feature type="transmembrane region" description="Helical" evidence="8">
    <location>
        <begin position="504"/>
        <end position="522"/>
    </location>
</feature>
<name>A0A2U3KRY4_9BACT</name>
<dbReference type="InterPro" id="IPR010656">
    <property type="entry name" value="DctM"/>
</dbReference>
<feature type="transmembrane region" description="Helical" evidence="8">
    <location>
        <begin position="335"/>
        <end position="357"/>
    </location>
</feature>
<organism evidence="11 12">
    <name type="scientific">Candidatus Sulfotelmatobacter kueseliae</name>
    <dbReference type="NCBI Taxonomy" id="2042962"/>
    <lineage>
        <taxon>Bacteria</taxon>
        <taxon>Pseudomonadati</taxon>
        <taxon>Acidobacteriota</taxon>
        <taxon>Terriglobia</taxon>
        <taxon>Terriglobales</taxon>
        <taxon>Candidatus Korobacteraceae</taxon>
        <taxon>Candidatus Sulfotelmatobacter</taxon>
    </lineage>
</organism>
<evidence type="ECO:0000313" key="11">
    <source>
        <dbReference type="EMBL" id="SPF42319.1"/>
    </source>
</evidence>
<evidence type="ECO:0000256" key="5">
    <source>
        <dbReference type="ARBA" id="ARBA00022692"/>
    </source>
</evidence>
<feature type="domain" description="TRAP C4-dicarboxylate transport system permease DctM subunit" evidence="10">
    <location>
        <begin position="203"/>
        <end position="612"/>
    </location>
</feature>
<dbReference type="PANTHER" id="PTHR33362">
    <property type="entry name" value="SIALIC ACID TRAP TRANSPORTER PERMEASE PROTEIN SIAT-RELATED"/>
    <property type="match status" value="1"/>
</dbReference>
<feature type="transmembrane region" description="Helical" evidence="8">
    <location>
        <begin position="204"/>
        <end position="229"/>
    </location>
</feature>
<gene>
    <name evidence="11" type="ORF">SBA1_440017</name>
</gene>
<evidence type="ECO:0000256" key="7">
    <source>
        <dbReference type="ARBA" id="ARBA00023136"/>
    </source>
</evidence>
<keyword evidence="6 8" id="KW-1133">Transmembrane helix</keyword>
<proteinExistence type="predicted"/>